<evidence type="ECO:0000259" key="7">
    <source>
        <dbReference type="Pfam" id="PF02771"/>
    </source>
</evidence>
<gene>
    <name evidence="8" type="ORF">OG563_05025</name>
</gene>
<feature type="domain" description="Acyl-CoA dehydrogenase/oxidase N-terminal" evidence="7">
    <location>
        <begin position="6"/>
        <end position="118"/>
    </location>
</feature>
<comment type="cofactor">
    <cofactor evidence="1">
        <name>FAD</name>
        <dbReference type="ChEBI" id="CHEBI:57692"/>
    </cofactor>
</comment>
<comment type="similarity">
    <text evidence="2">Belongs to the acyl-CoA dehydrogenase family.</text>
</comment>
<dbReference type="Gene3D" id="1.20.140.10">
    <property type="entry name" value="Butyryl-CoA Dehydrogenase, subunit A, domain 3"/>
    <property type="match status" value="1"/>
</dbReference>
<dbReference type="InterPro" id="IPR009075">
    <property type="entry name" value="AcylCo_DH/oxidase_C"/>
</dbReference>
<reference evidence="8" key="1">
    <citation type="submission" date="2022-10" db="EMBL/GenBank/DDBJ databases">
        <title>The complete genomes of actinobacterial strains from the NBC collection.</title>
        <authorList>
            <person name="Joergensen T.S."/>
            <person name="Alvarez Arevalo M."/>
            <person name="Sterndorff E.B."/>
            <person name="Faurdal D."/>
            <person name="Vuksanovic O."/>
            <person name="Mourched A.-S."/>
            <person name="Charusanti P."/>
            <person name="Shaw S."/>
            <person name="Blin K."/>
            <person name="Weber T."/>
        </authorList>
    </citation>
    <scope>NUCLEOTIDE SEQUENCE</scope>
    <source>
        <strain evidence="8">NBC_01482</strain>
    </source>
</reference>
<dbReference type="RefSeq" id="WP_327100668.1">
    <property type="nucleotide sequence ID" value="NZ_CP109149.1"/>
</dbReference>
<dbReference type="SUPFAM" id="SSF56645">
    <property type="entry name" value="Acyl-CoA dehydrogenase NM domain-like"/>
    <property type="match status" value="1"/>
</dbReference>
<sequence length="376" mass="40149">MNLEFTEEQVALRDLVRRFLSEKASISEHVRTMLDHPTGTTQPLWQGLADLDVTGLLVPHDYGGAGATMVEAGIVLEEMGRALDPGPWQSTAVAATRTLARLNATEHAADVLTGIADGSVTATVCLPHAQDVVATALVTDSLVTGTFTAVPDAAAANVLLIPVPTATRISLFAVEIPSAGVEITPQPTVDRTRKQFRVTLVNTPARHLGTASTTGLAAVIDDVLIASAADALGAAQRILELSIDHARTRQQFGRPIGAFQAVQHLCVDMFETVELARGGVLRALWAADFASDEYRHLAAIRTKAFAGRLATVGEASIQIFGGIGFTWEHDAHLYLERLLSWSAFLGGPDRYLQEIGSHVARGRQRTATPRSTVSRA</sequence>
<feature type="domain" description="Acyl-CoA dehydrogenase/oxidase C-terminal" evidence="6">
    <location>
        <begin position="226"/>
        <end position="340"/>
    </location>
</feature>
<dbReference type="Gene3D" id="1.10.540.10">
    <property type="entry name" value="Acyl-CoA dehydrogenase/oxidase, N-terminal domain"/>
    <property type="match status" value="1"/>
</dbReference>
<dbReference type="PANTHER" id="PTHR43884:SF20">
    <property type="entry name" value="ACYL-COA DEHYDROGENASE FADE28"/>
    <property type="match status" value="1"/>
</dbReference>
<dbReference type="Proteomes" id="UP001432062">
    <property type="component" value="Chromosome"/>
</dbReference>
<dbReference type="Pfam" id="PF00441">
    <property type="entry name" value="Acyl-CoA_dh_1"/>
    <property type="match status" value="1"/>
</dbReference>
<dbReference type="Gene3D" id="2.40.110.10">
    <property type="entry name" value="Butyryl-CoA Dehydrogenase, subunit A, domain 2"/>
    <property type="match status" value="1"/>
</dbReference>
<evidence type="ECO:0000256" key="4">
    <source>
        <dbReference type="ARBA" id="ARBA00022827"/>
    </source>
</evidence>
<dbReference type="Pfam" id="PF02771">
    <property type="entry name" value="Acyl-CoA_dh_N"/>
    <property type="match status" value="1"/>
</dbReference>
<evidence type="ECO:0000259" key="6">
    <source>
        <dbReference type="Pfam" id="PF00441"/>
    </source>
</evidence>
<evidence type="ECO:0000256" key="2">
    <source>
        <dbReference type="ARBA" id="ARBA00009347"/>
    </source>
</evidence>
<dbReference type="PANTHER" id="PTHR43884">
    <property type="entry name" value="ACYL-COA DEHYDROGENASE"/>
    <property type="match status" value="1"/>
</dbReference>
<dbReference type="InterPro" id="IPR036250">
    <property type="entry name" value="AcylCo_DH-like_C"/>
</dbReference>
<dbReference type="InterPro" id="IPR013786">
    <property type="entry name" value="AcylCoA_DH/ox_N"/>
</dbReference>
<keyword evidence="4" id="KW-0274">FAD</keyword>
<dbReference type="InterPro" id="IPR037069">
    <property type="entry name" value="AcylCoA_DH/ox_N_sf"/>
</dbReference>
<dbReference type="SUPFAM" id="SSF47203">
    <property type="entry name" value="Acyl-CoA dehydrogenase C-terminal domain-like"/>
    <property type="match status" value="1"/>
</dbReference>
<keyword evidence="9" id="KW-1185">Reference proteome</keyword>
<name>A0ABZ1YWM7_9NOCA</name>
<protein>
    <submittedName>
        <fullName evidence="8">Acyl-CoA/acyl-ACP dehydrogenase</fullName>
    </submittedName>
</protein>
<evidence type="ECO:0000313" key="9">
    <source>
        <dbReference type="Proteomes" id="UP001432062"/>
    </source>
</evidence>
<keyword evidence="5" id="KW-0560">Oxidoreductase</keyword>
<evidence type="ECO:0000256" key="5">
    <source>
        <dbReference type="ARBA" id="ARBA00023002"/>
    </source>
</evidence>
<organism evidence="8 9">
    <name type="scientific">Nocardia vinacea</name>
    <dbReference type="NCBI Taxonomy" id="96468"/>
    <lineage>
        <taxon>Bacteria</taxon>
        <taxon>Bacillati</taxon>
        <taxon>Actinomycetota</taxon>
        <taxon>Actinomycetes</taxon>
        <taxon>Mycobacteriales</taxon>
        <taxon>Nocardiaceae</taxon>
        <taxon>Nocardia</taxon>
    </lineage>
</organism>
<evidence type="ECO:0000256" key="1">
    <source>
        <dbReference type="ARBA" id="ARBA00001974"/>
    </source>
</evidence>
<keyword evidence="3" id="KW-0285">Flavoprotein</keyword>
<dbReference type="InterPro" id="IPR009100">
    <property type="entry name" value="AcylCoA_DH/oxidase_NM_dom_sf"/>
</dbReference>
<accession>A0ABZ1YWM7</accession>
<proteinExistence type="inferred from homology"/>
<evidence type="ECO:0000256" key="3">
    <source>
        <dbReference type="ARBA" id="ARBA00022630"/>
    </source>
</evidence>
<dbReference type="EMBL" id="CP109441">
    <property type="protein sequence ID" value="WUV47603.1"/>
    <property type="molecule type" value="Genomic_DNA"/>
</dbReference>
<evidence type="ECO:0000313" key="8">
    <source>
        <dbReference type="EMBL" id="WUV47603.1"/>
    </source>
</evidence>
<dbReference type="InterPro" id="IPR046373">
    <property type="entry name" value="Acyl-CoA_Oxase/DH_mid-dom_sf"/>
</dbReference>